<dbReference type="Proteomes" id="UP000199444">
    <property type="component" value="Unassembled WGS sequence"/>
</dbReference>
<evidence type="ECO:0000313" key="1">
    <source>
        <dbReference type="EMBL" id="SDQ91916.1"/>
    </source>
</evidence>
<keyword evidence="2" id="KW-1185">Reference proteome</keyword>
<name>A0A1H1EUV2_9BACI</name>
<evidence type="ECO:0000313" key="2">
    <source>
        <dbReference type="Proteomes" id="UP000199444"/>
    </source>
</evidence>
<dbReference type="EMBL" id="FNKD01000003">
    <property type="protein sequence ID" value="SDQ91916.1"/>
    <property type="molecule type" value="Genomic_DNA"/>
</dbReference>
<organism evidence="1 2">
    <name type="scientific">Virgibacillus salinus</name>
    <dbReference type="NCBI Taxonomy" id="553311"/>
    <lineage>
        <taxon>Bacteria</taxon>
        <taxon>Bacillati</taxon>
        <taxon>Bacillota</taxon>
        <taxon>Bacilli</taxon>
        <taxon>Bacillales</taxon>
        <taxon>Bacillaceae</taxon>
        <taxon>Virgibacillus</taxon>
    </lineage>
</organism>
<protein>
    <submittedName>
        <fullName evidence="1">Uncharacterized protein</fullName>
    </submittedName>
</protein>
<dbReference type="RefSeq" id="WP_217633971.1">
    <property type="nucleotide sequence ID" value="NZ_FNKD01000003.1"/>
</dbReference>
<dbReference type="AlphaFoldDB" id="A0A1H1EUV2"/>
<accession>A0A1H1EUV2</accession>
<proteinExistence type="predicted"/>
<sequence>MEVKLLAKGYKTNDTLYQDFLEGKIKEKEEYFSNEKVYIREAPDFPIYMGKGSEEEKKKDFLQAFYVVSQSYLNTERDLLLDETFWHSLLLSHKRNFILEKYPEVENEKSKFYSIVMKKFDWENYIYKTILGAQYINDNIQDEDERKRFYELIIENLDLYNYIIKYEIFRNDKFLVNILSIIDELNLSKVLKAKIKGREDLGDDERVGRRVIFEFNKSYPVVMSPMLDKEELKKMFKEYLSYYYDISQVSSQEGSSIVELEIKNFKEVDTVVQTSSYDYSYQEESYLEPSISSREKMAADTALNEESGYQVPPTSIQVKKTKETNEEMESEVQDELLAYLEKHKLEYVDHRSKGGSIWVMGDNRIEPYLKPLEDEGIRFRFKPVGGKSSKNRPAWFWYDK</sequence>
<reference evidence="1 2" key="1">
    <citation type="submission" date="2016-10" db="EMBL/GenBank/DDBJ databases">
        <authorList>
            <person name="de Groot N.N."/>
        </authorList>
    </citation>
    <scope>NUCLEOTIDE SEQUENCE [LARGE SCALE GENOMIC DNA]</scope>
    <source>
        <strain evidence="1 2">CGMCC 1.10449</strain>
    </source>
</reference>
<dbReference type="STRING" id="553311.SAMN05216231_3036"/>
<gene>
    <name evidence="1" type="ORF">SAMN05216231_3036</name>
</gene>